<keyword evidence="2" id="KW-1185">Reference proteome</keyword>
<name>A0ABQ1UMX9_9FLAO</name>
<comment type="caution">
    <text evidence="1">The sequence shown here is derived from an EMBL/GenBank/DDBJ whole genome shotgun (WGS) entry which is preliminary data.</text>
</comment>
<gene>
    <name evidence="1" type="ORF">GCM10011518_35240</name>
</gene>
<protein>
    <submittedName>
        <fullName evidence="1">Uncharacterized protein</fullName>
    </submittedName>
</protein>
<dbReference type="Proteomes" id="UP000655016">
    <property type="component" value="Unassembled WGS sequence"/>
</dbReference>
<reference evidence="2" key="1">
    <citation type="journal article" date="2019" name="Int. J. Syst. Evol. Microbiol.">
        <title>The Global Catalogue of Microorganisms (GCM) 10K type strain sequencing project: providing services to taxonomists for standard genome sequencing and annotation.</title>
        <authorList>
            <consortium name="The Broad Institute Genomics Platform"/>
            <consortium name="The Broad Institute Genome Sequencing Center for Infectious Disease"/>
            <person name="Wu L."/>
            <person name="Ma J."/>
        </authorList>
    </citation>
    <scope>NUCLEOTIDE SEQUENCE [LARGE SCALE GENOMIC DNA]</scope>
    <source>
        <strain evidence="2">CGMCC 1.16060</strain>
    </source>
</reference>
<sequence>MAEVKQEVVEISSTDNKITEETNFYINQLEVIEALLVTGKEEKKNIQFILFLTKILN</sequence>
<accession>A0ABQ1UMX9</accession>
<proteinExistence type="predicted"/>
<dbReference type="RefSeq" id="WP_163395761.1">
    <property type="nucleotide sequence ID" value="NZ_BMKP01000009.1"/>
</dbReference>
<dbReference type="EMBL" id="BMKP01000009">
    <property type="protein sequence ID" value="GGF22945.1"/>
    <property type="molecule type" value="Genomic_DNA"/>
</dbReference>
<evidence type="ECO:0000313" key="1">
    <source>
        <dbReference type="EMBL" id="GGF22945.1"/>
    </source>
</evidence>
<organism evidence="1 2">
    <name type="scientific">Flavobacterium limi</name>
    <dbReference type="NCBI Taxonomy" id="2045105"/>
    <lineage>
        <taxon>Bacteria</taxon>
        <taxon>Pseudomonadati</taxon>
        <taxon>Bacteroidota</taxon>
        <taxon>Flavobacteriia</taxon>
        <taxon>Flavobacteriales</taxon>
        <taxon>Flavobacteriaceae</taxon>
        <taxon>Flavobacterium</taxon>
    </lineage>
</organism>
<evidence type="ECO:0000313" key="2">
    <source>
        <dbReference type="Proteomes" id="UP000655016"/>
    </source>
</evidence>